<dbReference type="PROSITE" id="PS50262">
    <property type="entry name" value="G_PROTEIN_RECEP_F1_2"/>
    <property type="match status" value="1"/>
</dbReference>
<keyword evidence="6 10" id="KW-0472">Membrane</keyword>
<feature type="transmembrane region" description="Helical" evidence="10">
    <location>
        <begin position="178"/>
        <end position="198"/>
    </location>
</feature>
<dbReference type="STRING" id="30732.ENSOMEP00000011747"/>
<keyword evidence="8 9" id="KW-0807">Transducer</keyword>
<dbReference type="PaxDb" id="30732-ENSOMEP00000011747"/>
<evidence type="ECO:0000256" key="10">
    <source>
        <dbReference type="SAM" id="Phobius"/>
    </source>
</evidence>
<dbReference type="PROSITE" id="PS00237">
    <property type="entry name" value="G_PROTEIN_RECEP_F1_1"/>
    <property type="match status" value="1"/>
</dbReference>
<dbReference type="InterPro" id="IPR017452">
    <property type="entry name" value="GPCR_Rhodpsn_7TM"/>
</dbReference>
<evidence type="ECO:0000256" key="1">
    <source>
        <dbReference type="ARBA" id="ARBA00004651"/>
    </source>
</evidence>
<dbReference type="InterPro" id="IPR050569">
    <property type="entry name" value="TAAR"/>
</dbReference>
<name>A0A3B3C3V9_ORYME</name>
<evidence type="ECO:0000313" key="12">
    <source>
        <dbReference type="Ensembl" id="ENSOMEP00000011747.1"/>
    </source>
</evidence>
<dbReference type="InterPro" id="IPR000276">
    <property type="entry name" value="GPCR_Rhodpsn"/>
</dbReference>
<feature type="transmembrane region" description="Helical" evidence="10">
    <location>
        <begin position="321"/>
        <end position="341"/>
    </location>
</feature>
<dbReference type="Ensembl" id="ENSOMET00000018885.1">
    <property type="protein sequence ID" value="ENSOMEP00000011747.1"/>
    <property type="gene ID" value="ENSOMEG00000013063.1"/>
</dbReference>
<keyword evidence="3 9" id="KW-0812">Transmembrane</keyword>
<organism evidence="12 13">
    <name type="scientific">Oryzias melastigma</name>
    <name type="common">Marine medaka</name>
    <dbReference type="NCBI Taxonomy" id="30732"/>
    <lineage>
        <taxon>Eukaryota</taxon>
        <taxon>Metazoa</taxon>
        <taxon>Chordata</taxon>
        <taxon>Craniata</taxon>
        <taxon>Vertebrata</taxon>
        <taxon>Euteleostomi</taxon>
        <taxon>Actinopterygii</taxon>
        <taxon>Neopterygii</taxon>
        <taxon>Teleostei</taxon>
        <taxon>Neoteleostei</taxon>
        <taxon>Acanthomorphata</taxon>
        <taxon>Ovalentaria</taxon>
        <taxon>Atherinomorphae</taxon>
        <taxon>Beloniformes</taxon>
        <taxon>Adrianichthyidae</taxon>
        <taxon>Oryziinae</taxon>
        <taxon>Oryzias</taxon>
    </lineage>
</organism>
<feature type="domain" description="G-protein coupled receptors family 1 profile" evidence="11">
    <location>
        <begin position="82"/>
        <end position="334"/>
    </location>
</feature>
<evidence type="ECO:0000256" key="9">
    <source>
        <dbReference type="RuleBase" id="RU000688"/>
    </source>
</evidence>
<evidence type="ECO:0000313" key="13">
    <source>
        <dbReference type="Proteomes" id="UP000261560"/>
    </source>
</evidence>
<dbReference type="CDD" id="cd15055">
    <property type="entry name" value="7tmA_TAARs"/>
    <property type="match status" value="1"/>
</dbReference>
<evidence type="ECO:0000256" key="8">
    <source>
        <dbReference type="ARBA" id="ARBA00023224"/>
    </source>
</evidence>
<feature type="transmembrane region" description="Helical" evidence="10">
    <location>
        <begin position="131"/>
        <end position="157"/>
    </location>
</feature>
<dbReference type="GeneTree" id="ENSGT01050000244823"/>
<proteinExistence type="inferred from homology"/>
<dbReference type="AlphaFoldDB" id="A0A3B3C3V9"/>
<keyword evidence="2" id="KW-1003">Cell membrane</keyword>
<dbReference type="GO" id="GO:0001594">
    <property type="term" value="F:trace-amine receptor activity"/>
    <property type="evidence" value="ECO:0007669"/>
    <property type="project" value="TreeGrafter"/>
</dbReference>
<evidence type="ECO:0000256" key="7">
    <source>
        <dbReference type="ARBA" id="ARBA00023170"/>
    </source>
</evidence>
<reference evidence="12" key="2">
    <citation type="submission" date="2025-09" db="UniProtKB">
        <authorList>
            <consortium name="Ensembl"/>
        </authorList>
    </citation>
    <scope>IDENTIFICATION</scope>
</reference>
<dbReference type="PANTHER" id="PTHR24249:SF381">
    <property type="entry name" value="TRACE AMINE ASSOCIATED RECEPTOR 19P-RELATED"/>
    <property type="match status" value="1"/>
</dbReference>
<dbReference type="GO" id="GO:0005886">
    <property type="term" value="C:plasma membrane"/>
    <property type="evidence" value="ECO:0007669"/>
    <property type="project" value="UniProtKB-SubCell"/>
</dbReference>
<evidence type="ECO:0000256" key="4">
    <source>
        <dbReference type="ARBA" id="ARBA00022989"/>
    </source>
</evidence>
<dbReference type="SUPFAM" id="SSF81321">
    <property type="entry name" value="Family A G protein-coupled receptor-like"/>
    <property type="match status" value="1"/>
</dbReference>
<reference evidence="12" key="1">
    <citation type="submission" date="2025-08" db="UniProtKB">
        <authorList>
            <consortium name="Ensembl"/>
        </authorList>
    </citation>
    <scope>IDENTIFICATION</scope>
</reference>
<evidence type="ECO:0000256" key="5">
    <source>
        <dbReference type="ARBA" id="ARBA00023040"/>
    </source>
</evidence>
<evidence type="ECO:0000256" key="6">
    <source>
        <dbReference type="ARBA" id="ARBA00023136"/>
    </source>
</evidence>
<comment type="subcellular location">
    <subcellularLocation>
        <location evidence="1">Cell membrane</location>
        <topology evidence="1">Multi-pass membrane protein</topology>
    </subcellularLocation>
</comment>
<feature type="transmembrane region" description="Helical" evidence="10">
    <location>
        <begin position="66"/>
        <end position="90"/>
    </location>
</feature>
<keyword evidence="4 10" id="KW-1133">Transmembrane helix</keyword>
<comment type="similarity">
    <text evidence="9">Belongs to the G-protein coupled receptor 1 family.</text>
</comment>
<dbReference type="PRINTS" id="PR00237">
    <property type="entry name" value="GPCRRHODOPSN"/>
</dbReference>
<sequence>MLDQRFEKWEELPNLSLYNESCTPAGALQLLLLSPMMETLNTTELCFPQLLNASCRKPPQHLAANFFIFIALSLLIGLTVTLNLLVIISVSHFRQLHTPTNVLLLSLAVSDFLIGLCVMPIPFFFTEDCWILGTFMCGLYTFTAFILTSVSVGNMVLISADRYVAICDPLRYPTKVTLRRVQVCVCLCWAASFFYNGVTLKDFLKDPDIFNLCIGECVLLLDYITGAVDVVITFFCPITVIVILYIRVFMVAVSQARAMRSHIVSLQSSAQPRVKKSELKAATALGVVVFIFLVCFCPYFYPNIAGLTYKSSDFASVFGNWLFYSNSCINPLIYAFFYPWFRKSLKSIVTLQILQPDSCDANIL</sequence>
<feature type="transmembrane region" description="Helical" evidence="10">
    <location>
        <begin position="230"/>
        <end position="253"/>
    </location>
</feature>
<accession>A0A3B3C3V9</accession>
<keyword evidence="5 9" id="KW-0297">G-protein coupled receptor</keyword>
<dbReference type="Pfam" id="PF00001">
    <property type="entry name" value="7tm_1"/>
    <property type="match status" value="1"/>
</dbReference>
<dbReference type="PANTHER" id="PTHR24249">
    <property type="entry name" value="HISTAMINE RECEPTOR-RELATED G-PROTEIN COUPLED RECEPTOR"/>
    <property type="match status" value="1"/>
</dbReference>
<protein>
    <recommendedName>
        <fullName evidence="11">G-protein coupled receptors family 1 profile domain-containing protein</fullName>
    </recommendedName>
</protein>
<evidence type="ECO:0000259" key="11">
    <source>
        <dbReference type="PROSITE" id="PS50262"/>
    </source>
</evidence>
<evidence type="ECO:0000256" key="2">
    <source>
        <dbReference type="ARBA" id="ARBA00022475"/>
    </source>
</evidence>
<dbReference type="Gene3D" id="1.20.1070.10">
    <property type="entry name" value="Rhodopsin 7-helix transmembrane proteins"/>
    <property type="match status" value="1"/>
</dbReference>
<dbReference type="Proteomes" id="UP000261560">
    <property type="component" value="Unplaced"/>
</dbReference>
<feature type="transmembrane region" description="Helical" evidence="10">
    <location>
        <begin position="281"/>
        <end position="301"/>
    </location>
</feature>
<keyword evidence="13" id="KW-1185">Reference proteome</keyword>
<evidence type="ECO:0000256" key="3">
    <source>
        <dbReference type="ARBA" id="ARBA00022692"/>
    </source>
</evidence>
<feature type="transmembrane region" description="Helical" evidence="10">
    <location>
        <begin position="102"/>
        <end position="125"/>
    </location>
</feature>
<dbReference type="OMA" id="LYTFTAF"/>
<keyword evidence="7 9" id="KW-0675">Receptor</keyword>